<evidence type="ECO:0000313" key="3">
    <source>
        <dbReference type="Proteomes" id="UP000001226"/>
    </source>
</evidence>
<sequence>MQILTTFNIREKMKYFYILLVQFVFLLLFNNSQKQEFYFDAALWLILNLFALCYILYDLFLDKKQIKSIKRLYSIITSSIVVTLFTLYYNYLIGLLYINYFEITGIKNTLFISNGFLSNTIILLTTIILINISFLLYIIISIFILFFLQASIIQKEGQKYRKAIITVSLILSFISILISSLLVVKKYENPDNIVKVIKHYLYEYQYFDNETSKGIYICRNFADVKGSIYLENNLSSREDDQIKVYPLFSEDKASYVLKYNQQYFFKIDSCM</sequence>
<dbReference type="AlphaFoldDB" id="B3GYW1"/>
<keyword evidence="1" id="KW-0812">Transmembrane</keyword>
<dbReference type="KEGG" id="apa:APP7_1795"/>
<feature type="transmembrane region" description="Helical" evidence="1">
    <location>
        <begin position="41"/>
        <end position="60"/>
    </location>
</feature>
<evidence type="ECO:0000313" key="2">
    <source>
        <dbReference type="EMBL" id="ACE62447.1"/>
    </source>
</evidence>
<name>B3GYW1_ACTP7</name>
<feature type="transmembrane region" description="Helical" evidence="1">
    <location>
        <begin position="121"/>
        <end position="148"/>
    </location>
</feature>
<feature type="transmembrane region" description="Helical" evidence="1">
    <location>
        <begin position="72"/>
        <end position="101"/>
    </location>
</feature>
<dbReference type="Proteomes" id="UP000001226">
    <property type="component" value="Chromosome"/>
</dbReference>
<dbReference type="HOGENOM" id="CLU_1072122_0_0_6"/>
<feature type="transmembrane region" description="Helical" evidence="1">
    <location>
        <begin position="12"/>
        <end position="29"/>
    </location>
</feature>
<accession>B3GYW1</accession>
<gene>
    <name evidence="2" type="ordered locus">APP7_1795</name>
</gene>
<dbReference type="EMBL" id="CP001091">
    <property type="protein sequence ID" value="ACE62447.1"/>
    <property type="molecule type" value="Genomic_DNA"/>
</dbReference>
<protein>
    <submittedName>
        <fullName evidence="2">Uncharacterized protein</fullName>
    </submittedName>
</protein>
<proteinExistence type="predicted"/>
<organism evidence="2 3">
    <name type="scientific">Actinobacillus pleuropneumoniae serotype 7 (strain AP76)</name>
    <dbReference type="NCBI Taxonomy" id="537457"/>
    <lineage>
        <taxon>Bacteria</taxon>
        <taxon>Pseudomonadati</taxon>
        <taxon>Pseudomonadota</taxon>
        <taxon>Gammaproteobacteria</taxon>
        <taxon>Pasteurellales</taxon>
        <taxon>Pasteurellaceae</taxon>
        <taxon>Actinobacillus</taxon>
    </lineage>
</organism>
<reference evidence="3" key="1">
    <citation type="submission" date="2008-06" db="EMBL/GenBank/DDBJ databases">
        <title>Genome and proteome analysis of A. pleuropneumoniae serotype 7.</title>
        <authorList>
            <person name="Linke B."/>
            <person name="Buettner F."/>
            <person name="Martinez-Arias R."/>
            <person name="Goesmann A."/>
            <person name="Baltes N."/>
            <person name="Tegetmeyer H."/>
            <person name="Singh M."/>
            <person name="Gerlach G.F."/>
        </authorList>
    </citation>
    <scope>NUCLEOTIDE SEQUENCE [LARGE SCALE GENOMIC DNA]</scope>
    <source>
        <strain evidence="3">AP76</strain>
    </source>
</reference>
<keyword evidence="1" id="KW-1133">Transmembrane helix</keyword>
<evidence type="ECO:0000256" key="1">
    <source>
        <dbReference type="SAM" id="Phobius"/>
    </source>
</evidence>
<keyword evidence="1" id="KW-0472">Membrane</keyword>
<feature type="transmembrane region" description="Helical" evidence="1">
    <location>
        <begin position="160"/>
        <end position="184"/>
    </location>
</feature>